<dbReference type="Proteomes" id="UP000348942">
    <property type="component" value="Chromosome 1"/>
</dbReference>
<dbReference type="CDD" id="cd19438">
    <property type="entry name" value="lipocalin_Blc-like"/>
    <property type="match status" value="1"/>
</dbReference>
<keyword evidence="7 13" id="KW-0564">Palmitate</keyword>
<evidence type="ECO:0000256" key="11">
    <source>
        <dbReference type="ARBA" id="ARBA00071217"/>
    </source>
</evidence>
<dbReference type="InterPro" id="IPR012674">
    <property type="entry name" value="Calycin"/>
</dbReference>
<dbReference type="InterPro" id="IPR022271">
    <property type="entry name" value="Lipocalin_ApoD"/>
</dbReference>
<dbReference type="InterPro" id="IPR002446">
    <property type="entry name" value="Lipocalin_bac"/>
</dbReference>
<evidence type="ECO:0000256" key="3">
    <source>
        <dbReference type="ARBA" id="ARBA00011738"/>
    </source>
</evidence>
<evidence type="ECO:0000256" key="2">
    <source>
        <dbReference type="ARBA" id="ARBA00006889"/>
    </source>
</evidence>
<keyword evidence="9 12" id="KW-0449">Lipoprotein</keyword>
<comment type="subcellular location">
    <subcellularLocation>
        <location evidence="1">Cell outer membrane</location>
        <topology evidence="1">Lipid-anchor</topology>
    </subcellularLocation>
</comment>
<dbReference type="EMBL" id="CP045699">
    <property type="protein sequence ID" value="QGA66023.1"/>
    <property type="molecule type" value="Genomic_DNA"/>
</dbReference>
<protein>
    <recommendedName>
        <fullName evidence="11 12">Outer membrane lipoprotein Blc</fullName>
    </recommendedName>
</protein>
<dbReference type="PANTHER" id="PTHR10612:SF34">
    <property type="entry name" value="APOLIPOPROTEIN D"/>
    <property type="match status" value="1"/>
</dbReference>
<dbReference type="FunFam" id="2.40.128.20:FF:000002">
    <property type="entry name" value="Outer membrane lipoprotein Blc"/>
    <property type="match status" value="1"/>
</dbReference>
<evidence type="ECO:0000256" key="9">
    <source>
        <dbReference type="ARBA" id="ARBA00023288"/>
    </source>
</evidence>
<evidence type="ECO:0000313" key="15">
    <source>
        <dbReference type="EMBL" id="QGA66023.1"/>
    </source>
</evidence>
<evidence type="ECO:0000256" key="5">
    <source>
        <dbReference type="ARBA" id="ARBA00023121"/>
    </source>
</evidence>
<dbReference type="GO" id="GO:0006950">
    <property type="term" value="P:response to stress"/>
    <property type="evidence" value="ECO:0007669"/>
    <property type="project" value="UniProtKB-ARBA"/>
</dbReference>
<dbReference type="RefSeq" id="WP_153448160.1">
    <property type="nucleotide sequence ID" value="NZ_CP045699.1"/>
</dbReference>
<dbReference type="GO" id="GO:0008289">
    <property type="term" value="F:lipid binding"/>
    <property type="evidence" value="ECO:0007669"/>
    <property type="project" value="UniProtKB-UniRule"/>
</dbReference>
<feature type="lipid moiety-binding region" description="N-palmitoyl cysteine" evidence="13">
    <location>
        <position position="16"/>
    </location>
</feature>
<keyword evidence="5 12" id="KW-0446">Lipid-binding</keyword>
<dbReference type="PROSITE" id="PS51257">
    <property type="entry name" value="PROKAR_LIPOPROTEIN"/>
    <property type="match status" value="1"/>
</dbReference>
<dbReference type="Gene3D" id="2.40.128.20">
    <property type="match status" value="1"/>
</dbReference>
<keyword evidence="8 12" id="KW-0998">Cell outer membrane</keyword>
<keyword evidence="6 12" id="KW-0472">Membrane</keyword>
<evidence type="ECO:0000256" key="4">
    <source>
        <dbReference type="ARBA" id="ARBA00022729"/>
    </source>
</evidence>
<evidence type="ECO:0000313" key="16">
    <source>
        <dbReference type="Proteomes" id="UP000348942"/>
    </source>
</evidence>
<proteinExistence type="inferred from homology"/>
<evidence type="ECO:0000256" key="1">
    <source>
        <dbReference type="ARBA" id="ARBA00004459"/>
    </source>
</evidence>
<dbReference type="PRINTS" id="PR01171">
    <property type="entry name" value="BCTLIPOCALIN"/>
</dbReference>
<evidence type="ECO:0000256" key="7">
    <source>
        <dbReference type="ARBA" id="ARBA00023139"/>
    </source>
</evidence>
<evidence type="ECO:0000256" key="13">
    <source>
        <dbReference type="PIRSR" id="PIRSR036893-52"/>
    </source>
</evidence>
<evidence type="ECO:0000256" key="6">
    <source>
        <dbReference type="ARBA" id="ARBA00023136"/>
    </source>
</evidence>
<dbReference type="InterPro" id="IPR000566">
    <property type="entry name" value="Lipocln_cytosolic_FA-bd_dom"/>
</dbReference>
<feature type="domain" description="Lipocalin/cytosolic fatty-acid binding" evidence="14">
    <location>
        <begin position="30"/>
        <end position="169"/>
    </location>
</feature>
<accession>A0A5Q0TFW9</accession>
<evidence type="ECO:0000256" key="12">
    <source>
        <dbReference type="PIRNR" id="PIRNR036893"/>
    </source>
</evidence>
<dbReference type="PIRSF" id="PIRSF036893">
    <property type="entry name" value="Lipocalin_ApoD"/>
    <property type="match status" value="1"/>
</dbReference>
<comment type="similarity">
    <text evidence="2 12">Belongs to the calycin superfamily. Lipocalin family.</text>
</comment>
<comment type="subunit">
    <text evidence="3 12">Homodimer.</text>
</comment>
<keyword evidence="4" id="KW-0732">Signal</keyword>
<sequence>MFRFLTLISLVSLTGCLGMPSSVTPINNFDPNNYTGQWYELARLDHSFERGLSHVSAEYSFRQDGGIKVLNKGYSKQKGQWQQAEGKAYLVEDSTTGYLKVSFFGPFYGSYVIFHLDPDGQYAFVSGPDHSYLWLMSRTPILTDEVKKEFVDQANKKGFDTKQLIFVDQKPTER</sequence>
<dbReference type="PROSITE" id="PS00213">
    <property type="entry name" value="LIPOCALIN"/>
    <property type="match status" value="1"/>
</dbReference>
<dbReference type="SUPFAM" id="SSF50814">
    <property type="entry name" value="Lipocalins"/>
    <property type="match status" value="1"/>
</dbReference>
<dbReference type="AlphaFoldDB" id="A0A5Q0TFW9"/>
<evidence type="ECO:0000256" key="10">
    <source>
        <dbReference type="ARBA" id="ARBA00057024"/>
    </source>
</evidence>
<name>A0A5Q0TFW9_9VIBR</name>
<dbReference type="InterPro" id="IPR047202">
    <property type="entry name" value="Lipocalin_Blc-like_dom"/>
</dbReference>
<keyword evidence="16" id="KW-1185">Reference proteome</keyword>
<dbReference type="Pfam" id="PF08212">
    <property type="entry name" value="Lipocalin_2"/>
    <property type="match status" value="1"/>
</dbReference>
<evidence type="ECO:0000256" key="8">
    <source>
        <dbReference type="ARBA" id="ARBA00023237"/>
    </source>
</evidence>
<evidence type="ECO:0000259" key="14">
    <source>
        <dbReference type="Pfam" id="PF08212"/>
    </source>
</evidence>
<gene>
    <name evidence="15" type="ORF">GFB47_05570</name>
</gene>
<dbReference type="InterPro" id="IPR022272">
    <property type="entry name" value="Lipocalin_CS"/>
</dbReference>
<dbReference type="GO" id="GO:0009279">
    <property type="term" value="C:cell outer membrane"/>
    <property type="evidence" value="ECO:0007669"/>
    <property type="project" value="UniProtKB-SubCell"/>
</dbReference>
<organism evidence="15 16">
    <name type="scientific">Vibrio algicola</name>
    <dbReference type="NCBI Taxonomy" id="2662262"/>
    <lineage>
        <taxon>Bacteria</taxon>
        <taxon>Pseudomonadati</taxon>
        <taxon>Pseudomonadota</taxon>
        <taxon>Gammaproteobacteria</taxon>
        <taxon>Vibrionales</taxon>
        <taxon>Vibrionaceae</taxon>
        <taxon>Vibrio</taxon>
    </lineage>
</organism>
<reference evidence="15 16" key="1">
    <citation type="submission" date="2019-10" db="EMBL/GenBank/DDBJ databases">
        <title>Vibrio sp. nov., isolated from Coralline algae surface.</title>
        <authorList>
            <person name="Geng Y."/>
            <person name="Zhang X."/>
        </authorList>
    </citation>
    <scope>NUCLEOTIDE SEQUENCE [LARGE SCALE GENOMIC DNA]</scope>
    <source>
        <strain evidence="15 16">SM1977</strain>
    </source>
</reference>
<feature type="lipid moiety-binding region" description="S-diacylglycerol cysteine" evidence="13">
    <location>
        <position position="16"/>
    </location>
</feature>
<dbReference type="PANTHER" id="PTHR10612">
    <property type="entry name" value="APOLIPOPROTEIN D"/>
    <property type="match status" value="1"/>
</dbReference>
<comment type="function">
    <text evidence="10 12">Involved in the storage or transport of lipids necessary for membrane maintenance under stressful conditions. Displays a binding preference for lysophospholipids.</text>
</comment>